<gene>
    <name evidence="1" type="ORF">LV92_00924</name>
</gene>
<accession>A0A327RAJ2</accession>
<dbReference type="RefSeq" id="WP_262511292.1">
    <property type="nucleotide sequence ID" value="NZ_QLLN01000002.1"/>
</dbReference>
<evidence type="ECO:0000313" key="1">
    <source>
        <dbReference type="EMBL" id="RAJ13809.1"/>
    </source>
</evidence>
<comment type="caution">
    <text evidence="1">The sequence shown here is derived from an EMBL/GenBank/DDBJ whole genome shotgun (WGS) entry which is preliminary data.</text>
</comment>
<name>A0A327RAJ2_9FLAO</name>
<dbReference type="AlphaFoldDB" id="A0A327RAJ2"/>
<proteinExistence type="predicted"/>
<protein>
    <submittedName>
        <fullName evidence="1">Uncharacterized protein</fullName>
    </submittedName>
</protein>
<keyword evidence="2" id="KW-1185">Reference proteome</keyword>
<dbReference type="EMBL" id="QLLN01000002">
    <property type="protein sequence ID" value="RAJ13809.1"/>
    <property type="molecule type" value="Genomic_DNA"/>
</dbReference>
<reference evidence="1 2" key="1">
    <citation type="submission" date="2018-06" db="EMBL/GenBank/DDBJ databases">
        <title>Genomic Encyclopedia of Archaeal and Bacterial Type Strains, Phase II (KMG-II): from individual species to whole genera.</title>
        <authorList>
            <person name="Goeker M."/>
        </authorList>
    </citation>
    <scope>NUCLEOTIDE SEQUENCE [LARGE SCALE GENOMIC DNA]</scope>
    <source>
        <strain evidence="1 2">DSM 23522</strain>
    </source>
</reference>
<dbReference type="Proteomes" id="UP000249696">
    <property type="component" value="Unassembled WGS sequence"/>
</dbReference>
<sequence>MASKKERGELSYTIPFDISGLPNGVYAVLLETPYGNSLRKVILK</sequence>
<organism evidence="1 2">
    <name type="scientific">Arenibacter echinorum</name>
    <dbReference type="NCBI Taxonomy" id="440515"/>
    <lineage>
        <taxon>Bacteria</taxon>
        <taxon>Pseudomonadati</taxon>
        <taxon>Bacteroidota</taxon>
        <taxon>Flavobacteriia</taxon>
        <taxon>Flavobacteriales</taxon>
        <taxon>Flavobacteriaceae</taxon>
        <taxon>Arenibacter</taxon>
    </lineage>
</organism>
<evidence type="ECO:0000313" key="2">
    <source>
        <dbReference type="Proteomes" id="UP000249696"/>
    </source>
</evidence>